<keyword evidence="3" id="KW-1185">Reference proteome</keyword>
<dbReference type="EnsemblPlants" id="OPUNC08G12250.1">
    <property type="protein sequence ID" value="OPUNC08G12250.1"/>
    <property type="gene ID" value="OPUNC08G12250"/>
</dbReference>
<dbReference type="Proteomes" id="UP000026962">
    <property type="component" value="Chromosome 8"/>
</dbReference>
<evidence type="ECO:0000313" key="2">
    <source>
        <dbReference type="EnsemblPlants" id="OPUNC08G12250.1"/>
    </source>
</evidence>
<proteinExistence type="predicted"/>
<accession>A0A0E0LUK8</accession>
<protein>
    <submittedName>
        <fullName evidence="2">Uncharacterized protein</fullName>
    </submittedName>
</protein>
<feature type="compositionally biased region" description="Basic residues" evidence="1">
    <location>
        <begin position="24"/>
        <end position="35"/>
    </location>
</feature>
<sequence length="62" mass="6742">MPPRAITPRVGWPSCLAVAIGKRPVVRRRSPHRAPSRPSSGRRAARTPLLCSVASERKKTTG</sequence>
<feature type="region of interest" description="Disordered" evidence="1">
    <location>
        <begin position="23"/>
        <end position="62"/>
    </location>
</feature>
<dbReference type="Gramene" id="OPUNC08G12250.1">
    <property type="protein sequence ID" value="OPUNC08G12250.1"/>
    <property type="gene ID" value="OPUNC08G12250"/>
</dbReference>
<evidence type="ECO:0000313" key="3">
    <source>
        <dbReference type="Proteomes" id="UP000026962"/>
    </source>
</evidence>
<organism evidence="2">
    <name type="scientific">Oryza punctata</name>
    <name type="common">Red rice</name>
    <dbReference type="NCBI Taxonomy" id="4537"/>
    <lineage>
        <taxon>Eukaryota</taxon>
        <taxon>Viridiplantae</taxon>
        <taxon>Streptophyta</taxon>
        <taxon>Embryophyta</taxon>
        <taxon>Tracheophyta</taxon>
        <taxon>Spermatophyta</taxon>
        <taxon>Magnoliopsida</taxon>
        <taxon>Liliopsida</taxon>
        <taxon>Poales</taxon>
        <taxon>Poaceae</taxon>
        <taxon>BOP clade</taxon>
        <taxon>Oryzoideae</taxon>
        <taxon>Oryzeae</taxon>
        <taxon>Oryzinae</taxon>
        <taxon>Oryza</taxon>
    </lineage>
</organism>
<reference evidence="2" key="1">
    <citation type="submission" date="2015-04" db="UniProtKB">
        <authorList>
            <consortium name="EnsemblPlants"/>
        </authorList>
    </citation>
    <scope>IDENTIFICATION</scope>
</reference>
<name>A0A0E0LUK8_ORYPU</name>
<dbReference type="AlphaFoldDB" id="A0A0E0LUK8"/>
<reference evidence="2" key="2">
    <citation type="submission" date="2018-05" db="EMBL/GenBank/DDBJ databases">
        <title>OpunRS2 (Oryza punctata Reference Sequence Version 2).</title>
        <authorList>
            <person name="Zhang J."/>
            <person name="Kudrna D."/>
            <person name="Lee S."/>
            <person name="Talag J."/>
            <person name="Welchert J."/>
            <person name="Wing R.A."/>
        </authorList>
    </citation>
    <scope>NUCLEOTIDE SEQUENCE [LARGE SCALE GENOMIC DNA]</scope>
</reference>
<evidence type="ECO:0000256" key="1">
    <source>
        <dbReference type="SAM" id="MobiDB-lite"/>
    </source>
</evidence>
<dbReference type="HOGENOM" id="CLU_2908092_0_0_1"/>